<dbReference type="PANTHER" id="PTHR30203">
    <property type="entry name" value="OUTER MEMBRANE CATION EFFLUX PROTEIN"/>
    <property type="match status" value="1"/>
</dbReference>
<name>A0ABX0A7L5_9GAMM</name>
<evidence type="ECO:0000256" key="1">
    <source>
        <dbReference type="ARBA" id="ARBA00007613"/>
    </source>
</evidence>
<feature type="compositionally biased region" description="Low complexity" evidence="3">
    <location>
        <begin position="106"/>
        <end position="117"/>
    </location>
</feature>
<dbReference type="NCBIfam" id="TIGR01845">
    <property type="entry name" value="outer_NodT"/>
    <property type="match status" value="1"/>
</dbReference>
<proteinExistence type="inferred from homology"/>
<gene>
    <name evidence="4" type="ORF">DT603_01540</name>
</gene>
<dbReference type="Gene3D" id="2.20.200.10">
    <property type="entry name" value="Outer membrane efflux proteins (OEP)"/>
    <property type="match status" value="1"/>
</dbReference>
<evidence type="ECO:0000313" key="4">
    <source>
        <dbReference type="EMBL" id="NDK37529.1"/>
    </source>
</evidence>
<keyword evidence="2" id="KW-0812">Transmembrane</keyword>
<keyword evidence="5" id="KW-1185">Reference proteome</keyword>
<keyword evidence="2" id="KW-0732">Signal</keyword>
<sequence>MVMRTLTIAVASILLAACTVGPDYVRPTLPAVDQFSNGQSPQLAGETAPAVDLEFWRSFGDPVLERLVDQALVSNHDLRIALARYEQANALLRNAKYDRLPTLGASAEASDSRSSSDQLPGVGRAGRDSDQYSAGFSALWELDFFGRIRRSVEAQHADTEASAADLAAVQVVLVGDLAETYFGLRGLQEQLRIAQQNADNQAQTLRLIDLRRSAGIGSAFEVDRASTQLESTRSRVPALQSAIAVSTHRIAVLAGQTPESVLAGLDAITPLPSLPETIATGTPAELLRRRPDVTAAERRLGAATARVGVATADLFPRFTLGGLIGSQALDAGALFERDSETRLIAFGIDGSFLNVGRVRSRIAAANAATAADLAAYEQTVLLALEETENALVRVSRSAEENAFLERAAAAGARATAIARLRYDNGAIDVLDVLESERASLQAEDAFAQGRVRNTLAVVSLYKALAGGWPQYVPKESTAVR</sequence>
<feature type="region of interest" description="Disordered" evidence="3">
    <location>
        <begin position="106"/>
        <end position="128"/>
    </location>
</feature>
<keyword evidence="2" id="KW-0472">Membrane</keyword>
<dbReference type="InterPro" id="IPR010131">
    <property type="entry name" value="MdtP/NodT-like"/>
</dbReference>
<comment type="caution">
    <text evidence="4">The sequence shown here is derived from an EMBL/GenBank/DDBJ whole genome shotgun (WGS) entry which is preliminary data.</text>
</comment>
<dbReference type="InterPro" id="IPR003423">
    <property type="entry name" value="OMP_efflux"/>
</dbReference>
<evidence type="ECO:0000256" key="3">
    <source>
        <dbReference type="SAM" id="MobiDB-lite"/>
    </source>
</evidence>
<dbReference type="PANTHER" id="PTHR30203:SF25">
    <property type="entry name" value="OUTER MEMBRANE PROTEIN-RELATED"/>
    <property type="match status" value="1"/>
</dbReference>
<dbReference type="Gene3D" id="1.20.1600.10">
    <property type="entry name" value="Outer membrane efflux proteins (OEP)"/>
    <property type="match status" value="1"/>
</dbReference>
<protein>
    <submittedName>
        <fullName evidence="4">RND transporter</fullName>
    </submittedName>
</protein>
<accession>A0ABX0A7L5</accession>
<dbReference type="PROSITE" id="PS51257">
    <property type="entry name" value="PROKAR_LIPOPROTEIN"/>
    <property type="match status" value="1"/>
</dbReference>
<evidence type="ECO:0000256" key="2">
    <source>
        <dbReference type="RuleBase" id="RU362097"/>
    </source>
</evidence>
<organism evidence="4 5">
    <name type="scientific">Pseudoxanthomonas gei</name>
    <dbReference type="NCBI Taxonomy" id="1383030"/>
    <lineage>
        <taxon>Bacteria</taxon>
        <taxon>Pseudomonadati</taxon>
        <taxon>Pseudomonadota</taxon>
        <taxon>Gammaproteobacteria</taxon>
        <taxon>Lysobacterales</taxon>
        <taxon>Lysobacteraceae</taxon>
        <taxon>Pseudoxanthomonas</taxon>
    </lineage>
</organism>
<dbReference type="SUPFAM" id="SSF56954">
    <property type="entry name" value="Outer membrane efflux proteins (OEP)"/>
    <property type="match status" value="1"/>
</dbReference>
<comment type="similarity">
    <text evidence="1 2">Belongs to the outer membrane factor (OMF) (TC 1.B.17) family.</text>
</comment>
<feature type="chain" id="PRO_5045006227" evidence="2">
    <location>
        <begin position="17"/>
        <end position="480"/>
    </location>
</feature>
<keyword evidence="2" id="KW-0564">Palmitate</keyword>
<dbReference type="Pfam" id="PF02321">
    <property type="entry name" value="OEP"/>
    <property type="match status" value="2"/>
</dbReference>
<keyword evidence="2" id="KW-1134">Transmembrane beta strand</keyword>
<reference evidence="4 5" key="1">
    <citation type="submission" date="2018-07" db="EMBL/GenBank/DDBJ databases">
        <title>Whole genome Sequencing of Pseudoxanthomonas gei KCTC 32298 (T).</title>
        <authorList>
            <person name="Kumar S."/>
            <person name="Bansal K."/>
            <person name="Kaur A."/>
            <person name="Patil P."/>
            <person name="Sharma S."/>
            <person name="Patil P.B."/>
        </authorList>
    </citation>
    <scope>NUCLEOTIDE SEQUENCE [LARGE SCALE GENOMIC DNA]</scope>
    <source>
        <strain evidence="4 5">KCTC 32298</strain>
    </source>
</reference>
<dbReference type="Proteomes" id="UP001429354">
    <property type="component" value="Unassembled WGS sequence"/>
</dbReference>
<dbReference type="EMBL" id="QOVG01000001">
    <property type="protein sequence ID" value="NDK37529.1"/>
    <property type="molecule type" value="Genomic_DNA"/>
</dbReference>
<dbReference type="RefSeq" id="WP_162348080.1">
    <property type="nucleotide sequence ID" value="NZ_QOVG01000001.1"/>
</dbReference>
<comment type="subcellular location">
    <subcellularLocation>
        <location evidence="2">Cell outer membrane</location>
        <topology evidence="2">Lipid-anchor</topology>
    </subcellularLocation>
</comment>
<feature type="signal peptide" evidence="2">
    <location>
        <begin position="1"/>
        <end position="16"/>
    </location>
</feature>
<evidence type="ECO:0000313" key="5">
    <source>
        <dbReference type="Proteomes" id="UP001429354"/>
    </source>
</evidence>
<keyword evidence="2" id="KW-0449">Lipoprotein</keyword>